<name>A0A6G0YF64_APHCR</name>
<reference evidence="1 2" key="1">
    <citation type="submission" date="2019-08" db="EMBL/GenBank/DDBJ databases">
        <title>Whole genome of Aphis craccivora.</title>
        <authorList>
            <person name="Voronova N.V."/>
            <person name="Shulinski R.S."/>
            <person name="Bandarenka Y.V."/>
            <person name="Zhorov D.G."/>
            <person name="Warner D."/>
        </authorList>
    </citation>
    <scope>NUCLEOTIDE SEQUENCE [LARGE SCALE GENOMIC DNA]</scope>
    <source>
        <strain evidence="1">180601</strain>
        <tissue evidence="1">Whole Body</tissue>
    </source>
</reference>
<comment type="caution">
    <text evidence="1">The sequence shown here is derived from an EMBL/GenBank/DDBJ whole genome shotgun (WGS) entry which is preliminary data.</text>
</comment>
<dbReference type="OrthoDB" id="6734584at2759"/>
<proteinExistence type="predicted"/>
<evidence type="ECO:0000313" key="1">
    <source>
        <dbReference type="EMBL" id="KAF0754603.1"/>
    </source>
</evidence>
<organism evidence="1 2">
    <name type="scientific">Aphis craccivora</name>
    <name type="common">Cowpea aphid</name>
    <dbReference type="NCBI Taxonomy" id="307492"/>
    <lineage>
        <taxon>Eukaryota</taxon>
        <taxon>Metazoa</taxon>
        <taxon>Ecdysozoa</taxon>
        <taxon>Arthropoda</taxon>
        <taxon>Hexapoda</taxon>
        <taxon>Insecta</taxon>
        <taxon>Pterygota</taxon>
        <taxon>Neoptera</taxon>
        <taxon>Paraneoptera</taxon>
        <taxon>Hemiptera</taxon>
        <taxon>Sternorrhyncha</taxon>
        <taxon>Aphidomorpha</taxon>
        <taxon>Aphidoidea</taxon>
        <taxon>Aphididae</taxon>
        <taxon>Aphidini</taxon>
        <taxon>Aphis</taxon>
        <taxon>Aphis</taxon>
    </lineage>
</organism>
<sequence>MLQKAIDLFLIKLMENIGASPLEVANPSNKTSLESPDLSLEILNKIQHTSKRPSLSPSPSPSKRPSLFISPSERQIAKIKHSLTRSLSFDQKKVTRSKVMDNFEHTELTFERKPHVKKMVTIKLEEAFKLIPLCTGEDDMYPFINLCDMVVNLLEEKFAPTLVKYITTRLSGRALEMIKYKNVTKWDVNDYCHRVEKLYYILCTACTLNKKDADARVIHETLKEQTLVIFIKGLIGPIRTIVKARNPKTLEVAKQLAKAEVEYKSDRDINYRYMNDFSNNRDNYNVSRQNNNNLKRTNNTRNNNTNNHIRISLGHTFRSIERLVIDCQKSTFENNIYIVLLNLKQFYEENKLDKIAMSKLVSKNVEYIEEEKIIRYTKTIS</sequence>
<dbReference type="AlphaFoldDB" id="A0A6G0YF64"/>
<evidence type="ECO:0000313" key="2">
    <source>
        <dbReference type="Proteomes" id="UP000478052"/>
    </source>
</evidence>
<gene>
    <name evidence="1" type="ORF">FWK35_00015850</name>
</gene>
<protein>
    <submittedName>
        <fullName evidence="1">Myb-like protein D</fullName>
    </submittedName>
</protein>
<dbReference type="EMBL" id="VUJU01004368">
    <property type="protein sequence ID" value="KAF0754603.1"/>
    <property type="molecule type" value="Genomic_DNA"/>
</dbReference>
<dbReference type="Proteomes" id="UP000478052">
    <property type="component" value="Unassembled WGS sequence"/>
</dbReference>
<accession>A0A6G0YF64</accession>
<keyword evidence="2" id="KW-1185">Reference proteome</keyword>